<dbReference type="InterPro" id="IPR002125">
    <property type="entry name" value="CMP_dCMP_dom"/>
</dbReference>
<dbReference type="PROSITE" id="PS00903">
    <property type="entry name" value="CYT_DCMP_DEAMINASES_1"/>
    <property type="match status" value="1"/>
</dbReference>
<comment type="cofactor">
    <cofactor evidence="8">
        <name>Zn(2+)</name>
        <dbReference type="ChEBI" id="CHEBI:29105"/>
    </cofactor>
    <text evidence="8">Binds 1 zinc ion.</text>
</comment>
<evidence type="ECO:0000256" key="2">
    <source>
        <dbReference type="ARBA" id="ARBA00011738"/>
    </source>
</evidence>
<dbReference type="GO" id="GO:0005829">
    <property type="term" value="C:cytosol"/>
    <property type="evidence" value="ECO:0007669"/>
    <property type="project" value="TreeGrafter"/>
</dbReference>
<comment type="subunit">
    <text evidence="2">Homodimer.</text>
</comment>
<dbReference type="PANTHER" id="PTHR11644">
    <property type="entry name" value="CYTIDINE DEAMINASE"/>
    <property type="match status" value="1"/>
</dbReference>
<evidence type="ECO:0000259" key="9">
    <source>
        <dbReference type="PROSITE" id="PS51747"/>
    </source>
</evidence>
<dbReference type="GO" id="GO:0072527">
    <property type="term" value="P:pyrimidine-containing compound metabolic process"/>
    <property type="evidence" value="ECO:0007669"/>
    <property type="project" value="UniProtKB-ARBA"/>
</dbReference>
<dbReference type="GO" id="GO:0004126">
    <property type="term" value="F:cytidine deaminase activity"/>
    <property type="evidence" value="ECO:0007669"/>
    <property type="project" value="UniProtKB-EC"/>
</dbReference>
<dbReference type="CDD" id="cd01283">
    <property type="entry name" value="cytidine_deaminase"/>
    <property type="match status" value="1"/>
</dbReference>
<dbReference type="InterPro" id="IPR016193">
    <property type="entry name" value="Cytidine_deaminase-like"/>
</dbReference>
<dbReference type="RefSeq" id="WP_072577430.1">
    <property type="nucleotide sequence ID" value="NZ_LWHB01000174.1"/>
</dbReference>
<keyword evidence="4 10" id="KW-0378">Hydrolase</keyword>
<dbReference type="EC" id="3.5.4.5" evidence="10"/>
<feature type="binding site" evidence="8">
    <location>
        <position position="102"/>
    </location>
    <ligand>
        <name>Zn(2+)</name>
        <dbReference type="ChEBI" id="CHEBI:29105"/>
        <note>catalytic</note>
    </ligand>
</feature>
<keyword evidence="11" id="KW-1185">Reference proteome</keyword>
<keyword evidence="5 8" id="KW-0862">Zinc</keyword>
<feature type="binding site" evidence="7">
    <location>
        <begin position="62"/>
        <end position="64"/>
    </location>
    <ligand>
        <name>substrate</name>
    </ligand>
</feature>
<feature type="active site" description="Proton donor" evidence="6">
    <location>
        <position position="77"/>
    </location>
</feature>
<evidence type="ECO:0000256" key="6">
    <source>
        <dbReference type="PIRSR" id="PIRSR006334-1"/>
    </source>
</evidence>
<evidence type="ECO:0000313" key="10">
    <source>
        <dbReference type="EMBL" id="SUO95063.1"/>
    </source>
</evidence>
<proteinExistence type="inferred from homology"/>
<accession>A0A380MT17</accession>
<dbReference type="GO" id="GO:0055086">
    <property type="term" value="P:nucleobase-containing small molecule metabolic process"/>
    <property type="evidence" value="ECO:0007669"/>
    <property type="project" value="UniProtKB-ARBA"/>
</dbReference>
<dbReference type="AlphaFoldDB" id="A0A380MT17"/>
<dbReference type="FunFam" id="3.40.140.10:FF:000007">
    <property type="entry name" value="Cytidine deaminase"/>
    <property type="match status" value="1"/>
</dbReference>
<feature type="binding site" evidence="8">
    <location>
        <position position="105"/>
    </location>
    <ligand>
        <name>Zn(2+)</name>
        <dbReference type="ChEBI" id="CHEBI:29105"/>
        <note>catalytic</note>
    </ligand>
</feature>
<feature type="binding site" evidence="8">
    <location>
        <position position="75"/>
    </location>
    <ligand>
        <name>Zn(2+)</name>
        <dbReference type="ChEBI" id="CHEBI:29105"/>
        <note>catalytic</note>
    </ligand>
</feature>
<dbReference type="PANTHER" id="PTHR11644:SF2">
    <property type="entry name" value="CYTIDINE DEAMINASE"/>
    <property type="match status" value="1"/>
</dbReference>
<dbReference type="InterPro" id="IPR016192">
    <property type="entry name" value="APOBEC/CMP_deaminase_Zn-bd"/>
</dbReference>
<evidence type="ECO:0000256" key="8">
    <source>
        <dbReference type="PIRSR" id="PIRSR006334-3"/>
    </source>
</evidence>
<gene>
    <name evidence="10" type="primary">cdd</name>
    <name evidence="10" type="ORF">NCTC13337_01086</name>
</gene>
<evidence type="ECO:0000256" key="7">
    <source>
        <dbReference type="PIRSR" id="PIRSR006334-2"/>
    </source>
</evidence>
<reference evidence="10 11" key="1">
    <citation type="submission" date="2018-06" db="EMBL/GenBank/DDBJ databases">
        <authorList>
            <consortium name="Pathogen Informatics"/>
            <person name="Doyle S."/>
        </authorList>
    </citation>
    <scope>NUCLEOTIDE SEQUENCE [LARGE SCALE GENOMIC DNA]</scope>
    <source>
        <strain evidence="10 11">NCTC13337</strain>
    </source>
</reference>
<dbReference type="Proteomes" id="UP000254601">
    <property type="component" value="Unassembled WGS sequence"/>
</dbReference>
<dbReference type="InterPro" id="IPR013171">
    <property type="entry name" value="Cyd/dCyd_deaminase_Zn-bd"/>
</dbReference>
<dbReference type="PROSITE" id="PS51747">
    <property type="entry name" value="CYT_DCMP_DEAMINASES_2"/>
    <property type="match status" value="2"/>
</dbReference>
<dbReference type="InterPro" id="IPR050202">
    <property type="entry name" value="Cyt/Deoxycyt_deaminase"/>
</dbReference>
<evidence type="ECO:0000256" key="4">
    <source>
        <dbReference type="ARBA" id="ARBA00022801"/>
    </source>
</evidence>
<dbReference type="GO" id="GO:0042802">
    <property type="term" value="F:identical protein binding"/>
    <property type="evidence" value="ECO:0007669"/>
    <property type="project" value="UniProtKB-ARBA"/>
</dbReference>
<dbReference type="OrthoDB" id="9795347at2"/>
<dbReference type="Pfam" id="PF00383">
    <property type="entry name" value="dCMP_cyt_deam_1"/>
    <property type="match status" value="1"/>
</dbReference>
<dbReference type="SUPFAM" id="SSF53927">
    <property type="entry name" value="Cytidine deaminase-like"/>
    <property type="match status" value="2"/>
</dbReference>
<protein>
    <submittedName>
        <fullName evidence="10">Cytidine deaminase</fullName>
        <ecNumber evidence="10">3.5.4.5</ecNumber>
    </submittedName>
</protein>
<evidence type="ECO:0000313" key="11">
    <source>
        <dbReference type="Proteomes" id="UP000254601"/>
    </source>
</evidence>
<dbReference type="PIRSF" id="PIRSF006334">
    <property type="entry name" value="Cdd_plus_pseudo"/>
    <property type="match status" value="1"/>
</dbReference>
<feature type="domain" description="CMP/dCMP-type deaminase" evidence="9">
    <location>
        <begin position="21"/>
        <end position="141"/>
    </location>
</feature>
<evidence type="ECO:0000256" key="1">
    <source>
        <dbReference type="ARBA" id="ARBA00006576"/>
    </source>
</evidence>
<dbReference type="Gene3D" id="3.40.140.10">
    <property type="entry name" value="Cytidine Deaminase, domain 2"/>
    <property type="match status" value="2"/>
</dbReference>
<dbReference type="NCBIfam" id="NF006537">
    <property type="entry name" value="PRK09027.1"/>
    <property type="match status" value="1"/>
</dbReference>
<organism evidence="10 11">
    <name type="scientific">Suttonella ornithocola</name>
    <dbReference type="NCBI Taxonomy" id="279832"/>
    <lineage>
        <taxon>Bacteria</taxon>
        <taxon>Pseudomonadati</taxon>
        <taxon>Pseudomonadota</taxon>
        <taxon>Gammaproteobacteria</taxon>
        <taxon>Cardiobacteriales</taxon>
        <taxon>Cardiobacteriaceae</taxon>
        <taxon>Suttonella</taxon>
    </lineage>
</organism>
<dbReference type="EMBL" id="UHIC01000001">
    <property type="protein sequence ID" value="SUO95063.1"/>
    <property type="molecule type" value="Genomic_DNA"/>
</dbReference>
<evidence type="ECO:0000256" key="5">
    <source>
        <dbReference type="ARBA" id="ARBA00022833"/>
    </source>
</evidence>
<comment type="similarity">
    <text evidence="1">Belongs to the cytidine and deoxycytidylate deaminase family.</text>
</comment>
<feature type="domain" description="CMP/dCMP-type deaminase" evidence="9">
    <location>
        <begin position="161"/>
        <end position="270"/>
    </location>
</feature>
<dbReference type="Pfam" id="PF08211">
    <property type="entry name" value="dCMP_cyt_deam_2"/>
    <property type="match status" value="1"/>
</dbReference>
<dbReference type="GO" id="GO:0008270">
    <property type="term" value="F:zinc ion binding"/>
    <property type="evidence" value="ECO:0007669"/>
    <property type="project" value="InterPro"/>
</dbReference>
<keyword evidence="3 8" id="KW-0479">Metal-binding</keyword>
<name>A0A380MT17_9GAMM</name>
<sequence length="270" mass="29492">MIDAFIPVERLPVSARENSVTLVDYALTLLEDAAQFAVVPISHFKVGAIAIDSQGNFYLGANQEYAHAAIAQTVHAEQSAIAHAWHRGAESIAHIIVNYTPCGHCRQFMNELAGAEDLLIHLPTSRSNRLVDFLPERFGPADLAIKERIFSSTQADLENLAEGDELMQEAFKMACCSYTPYSESHAGICLKDHLGYLYSGTYLENAAFNPSLPPLQMALNGLHLSKKSAEDIVAGALVCIPHRGHEAHTQALWSSITKAPLAIYHTNIAK</sequence>
<evidence type="ECO:0000256" key="3">
    <source>
        <dbReference type="ARBA" id="ARBA00022723"/>
    </source>
</evidence>